<proteinExistence type="inferred from homology"/>
<evidence type="ECO:0000256" key="7">
    <source>
        <dbReference type="RuleBase" id="RU363032"/>
    </source>
</evidence>
<reference evidence="9" key="1">
    <citation type="submission" date="2021-01" db="EMBL/GenBank/DDBJ databases">
        <title>Whole genome shotgun sequence of Sinosporangium siamense NBRC 109515.</title>
        <authorList>
            <person name="Komaki H."/>
            <person name="Tamura T."/>
        </authorList>
    </citation>
    <scope>NUCLEOTIDE SEQUENCE</scope>
    <source>
        <strain evidence="9">NBRC 109515</strain>
    </source>
</reference>
<evidence type="ECO:0000256" key="6">
    <source>
        <dbReference type="ARBA" id="ARBA00023136"/>
    </source>
</evidence>
<feature type="domain" description="ABC transmembrane type-1" evidence="8">
    <location>
        <begin position="74"/>
        <end position="288"/>
    </location>
</feature>
<comment type="similarity">
    <text evidence="7">Belongs to the binding-protein-dependent transport system permease family.</text>
</comment>
<accession>A0A919VEW6</accession>
<dbReference type="AlphaFoldDB" id="A0A919VEW6"/>
<feature type="transmembrane region" description="Helical" evidence="7">
    <location>
        <begin position="79"/>
        <end position="100"/>
    </location>
</feature>
<dbReference type="GO" id="GO:0005886">
    <property type="term" value="C:plasma membrane"/>
    <property type="evidence" value="ECO:0007669"/>
    <property type="project" value="UniProtKB-SubCell"/>
</dbReference>
<feature type="transmembrane region" description="Helical" evidence="7">
    <location>
        <begin position="215"/>
        <end position="234"/>
    </location>
</feature>
<dbReference type="InterPro" id="IPR000515">
    <property type="entry name" value="MetI-like"/>
</dbReference>
<dbReference type="EMBL" id="BOOW01000036">
    <property type="protein sequence ID" value="GII95539.1"/>
    <property type="molecule type" value="Genomic_DNA"/>
</dbReference>
<keyword evidence="3" id="KW-1003">Cell membrane</keyword>
<dbReference type="CDD" id="cd06261">
    <property type="entry name" value="TM_PBP2"/>
    <property type="match status" value="1"/>
</dbReference>
<evidence type="ECO:0000259" key="8">
    <source>
        <dbReference type="PROSITE" id="PS50928"/>
    </source>
</evidence>
<dbReference type="SUPFAM" id="SSF161098">
    <property type="entry name" value="MetI-like"/>
    <property type="match status" value="1"/>
</dbReference>
<evidence type="ECO:0000313" key="9">
    <source>
        <dbReference type="EMBL" id="GII95539.1"/>
    </source>
</evidence>
<dbReference type="Proteomes" id="UP000606172">
    <property type="component" value="Unassembled WGS sequence"/>
</dbReference>
<keyword evidence="2 7" id="KW-0813">Transport</keyword>
<dbReference type="PROSITE" id="PS50928">
    <property type="entry name" value="ABC_TM1"/>
    <property type="match status" value="1"/>
</dbReference>
<dbReference type="InterPro" id="IPR051393">
    <property type="entry name" value="ABC_transporter_permease"/>
</dbReference>
<comment type="caution">
    <text evidence="9">The sequence shown here is derived from an EMBL/GenBank/DDBJ whole genome shotgun (WGS) entry which is preliminary data.</text>
</comment>
<dbReference type="PANTHER" id="PTHR30193">
    <property type="entry name" value="ABC TRANSPORTER PERMEASE PROTEIN"/>
    <property type="match status" value="1"/>
</dbReference>
<keyword evidence="10" id="KW-1185">Reference proteome</keyword>
<dbReference type="Gene3D" id="1.10.3720.10">
    <property type="entry name" value="MetI-like"/>
    <property type="match status" value="1"/>
</dbReference>
<evidence type="ECO:0000256" key="5">
    <source>
        <dbReference type="ARBA" id="ARBA00022989"/>
    </source>
</evidence>
<feature type="transmembrane region" description="Helical" evidence="7">
    <location>
        <begin position="267"/>
        <end position="291"/>
    </location>
</feature>
<gene>
    <name evidence="9" type="ORF">Ssi02_57700</name>
</gene>
<feature type="transmembrane region" description="Helical" evidence="7">
    <location>
        <begin position="14"/>
        <end position="33"/>
    </location>
</feature>
<keyword evidence="4 7" id="KW-0812">Transmembrane</keyword>
<feature type="transmembrane region" description="Helical" evidence="7">
    <location>
        <begin position="112"/>
        <end position="132"/>
    </location>
</feature>
<organism evidence="9 10">
    <name type="scientific">Sinosporangium siamense</name>
    <dbReference type="NCBI Taxonomy" id="1367973"/>
    <lineage>
        <taxon>Bacteria</taxon>
        <taxon>Bacillati</taxon>
        <taxon>Actinomycetota</taxon>
        <taxon>Actinomycetes</taxon>
        <taxon>Streptosporangiales</taxon>
        <taxon>Streptosporangiaceae</taxon>
        <taxon>Sinosporangium</taxon>
    </lineage>
</organism>
<evidence type="ECO:0000256" key="4">
    <source>
        <dbReference type="ARBA" id="ARBA00022692"/>
    </source>
</evidence>
<evidence type="ECO:0000256" key="2">
    <source>
        <dbReference type="ARBA" id="ARBA00022448"/>
    </source>
</evidence>
<evidence type="ECO:0000256" key="3">
    <source>
        <dbReference type="ARBA" id="ARBA00022475"/>
    </source>
</evidence>
<dbReference type="Pfam" id="PF00528">
    <property type="entry name" value="BPD_transp_1"/>
    <property type="match status" value="1"/>
</dbReference>
<comment type="subcellular location">
    <subcellularLocation>
        <location evidence="1 7">Cell membrane</location>
        <topology evidence="1 7">Multi-pass membrane protein</topology>
    </subcellularLocation>
</comment>
<keyword evidence="6 7" id="KW-0472">Membrane</keyword>
<name>A0A919VEW6_9ACTN</name>
<dbReference type="InterPro" id="IPR035906">
    <property type="entry name" value="MetI-like_sf"/>
</dbReference>
<sequence length="297" mass="31626">MTAVSESSVRRHRWWVPLLFIGPVLLVQLAFLFTPLLNTFVLAFTDASTIGGGTFTGLANFEEMFSSASFWEAVGHTGLYVLLATPFIVGISIGLAILINTRMRGAGIVRPILFSPLVLPMAVVALMFQYVLASDGLANQLLQGLHLVAAPVPFLTNTHLALISCVIVTIWKGCGLYTMILLAALQNVSRELNEAAELDGASWLRRTFSVTIPQISGTISLVTVLTAISALRAFTEPYVLTAGGPGTSSTTIVVHLFSKGIAPGTEAGYASAISLVLFVFVLAVSSASWLLTRKGRA</sequence>
<dbReference type="GO" id="GO:0055085">
    <property type="term" value="P:transmembrane transport"/>
    <property type="evidence" value="ECO:0007669"/>
    <property type="project" value="InterPro"/>
</dbReference>
<protein>
    <submittedName>
        <fullName evidence="9">Lactose ABC transporter permease</fullName>
    </submittedName>
</protein>
<evidence type="ECO:0000256" key="1">
    <source>
        <dbReference type="ARBA" id="ARBA00004651"/>
    </source>
</evidence>
<dbReference type="PANTHER" id="PTHR30193:SF41">
    <property type="entry name" value="DIACETYLCHITOBIOSE UPTAKE SYSTEM PERMEASE PROTEIN NGCF"/>
    <property type="match status" value="1"/>
</dbReference>
<keyword evidence="5 7" id="KW-1133">Transmembrane helix</keyword>
<evidence type="ECO:0000313" key="10">
    <source>
        <dbReference type="Proteomes" id="UP000606172"/>
    </source>
</evidence>